<dbReference type="Pfam" id="PF12867">
    <property type="entry name" value="DinB_2"/>
    <property type="match status" value="1"/>
</dbReference>
<comment type="caution">
    <text evidence="2">The sequence shown here is derived from an EMBL/GenBank/DDBJ whole genome shotgun (WGS) entry which is preliminary data.</text>
</comment>
<dbReference type="InterPro" id="IPR034660">
    <property type="entry name" value="DinB/YfiT-like"/>
</dbReference>
<feature type="domain" description="DinB-like" evidence="1">
    <location>
        <begin position="62"/>
        <end position="208"/>
    </location>
</feature>
<organism evidence="2 3">
    <name type="scientific">Chitinophaga pinensis</name>
    <dbReference type="NCBI Taxonomy" id="79329"/>
    <lineage>
        <taxon>Bacteria</taxon>
        <taxon>Pseudomonadati</taxon>
        <taxon>Bacteroidota</taxon>
        <taxon>Chitinophagia</taxon>
        <taxon>Chitinophagales</taxon>
        <taxon>Chitinophagaceae</taxon>
        <taxon>Chitinophaga</taxon>
    </lineage>
</organism>
<gene>
    <name evidence="2" type="ORF">FEF09_17125</name>
</gene>
<dbReference type="Gene3D" id="1.20.120.450">
    <property type="entry name" value="dinb family like domain"/>
    <property type="match status" value="1"/>
</dbReference>
<evidence type="ECO:0000259" key="1">
    <source>
        <dbReference type="Pfam" id="PF12867"/>
    </source>
</evidence>
<dbReference type="AlphaFoldDB" id="A0A5C6LRG1"/>
<evidence type="ECO:0000313" key="3">
    <source>
        <dbReference type="Proteomes" id="UP000318815"/>
    </source>
</evidence>
<name>A0A5C6LRG1_9BACT</name>
<dbReference type="OrthoDB" id="679284at2"/>
<accession>A0A5C6LRG1</accession>
<protein>
    <submittedName>
        <fullName evidence="2">DinB family protein</fullName>
    </submittedName>
</protein>
<reference evidence="2 3" key="1">
    <citation type="submission" date="2019-08" db="EMBL/GenBank/DDBJ databases">
        <title>Whole genome sequencing of chitin degrading bacteria Chitinophaga pinensis YS16.</title>
        <authorList>
            <person name="Singh R.P."/>
            <person name="Manchanda G."/>
            <person name="Maurya I.K."/>
            <person name="Joshi N.K."/>
            <person name="Srivastava A.K."/>
        </authorList>
    </citation>
    <scope>NUCLEOTIDE SEQUENCE [LARGE SCALE GENOMIC DNA]</scope>
    <source>
        <strain evidence="2 3">YS-16</strain>
    </source>
</reference>
<proteinExistence type="predicted"/>
<keyword evidence="3" id="KW-1185">Reference proteome</keyword>
<dbReference type="SUPFAM" id="SSF109854">
    <property type="entry name" value="DinB/YfiT-like putative metalloenzymes"/>
    <property type="match status" value="1"/>
</dbReference>
<evidence type="ECO:0000313" key="2">
    <source>
        <dbReference type="EMBL" id="TWV99223.1"/>
    </source>
</evidence>
<dbReference type="InterPro" id="IPR024775">
    <property type="entry name" value="DinB-like"/>
</dbReference>
<sequence length="242" mass="28604">MEPGFLFLFYKYCYVPQGVQKVELVRCITPNRQIMRNVIQSVREALLTNFRELDTWFEKDFDLLHFKPDTDQWNIREVLEHISLTNYFLLLIINKSTRRALDRRHAAKSIIIPADYMEKFDKIDVIGSRSFEWVRPEHLEPSGLQDMRDVRALLKQQFAQSMYNLSLLKNGEGMLVLTNLSVNHLGKLDIYQYIYFLTKHIERHIRQMQRLAKEYEGITEEEVQSGSILNAADEEAESMLLI</sequence>
<dbReference type="Proteomes" id="UP000318815">
    <property type="component" value="Unassembled WGS sequence"/>
</dbReference>
<dbReference type="EMBL" id="VOHS01000017">
    <property type="protein sequence ID" value="TWV99223.1"/>
    <property type="molecule type" value="Genomic_DNA"/>
</dbReference>